<dbReference type="Gene3D" id="3.30.40.10">
    <property type="entry name" value="Zinc/RING finger domain, C3HC4 (zinc finger)"/>
    <property type="match status" value="1"/>
</dbReference>
<accession>A0A485LH84</accession>
<evidence type="ECO:0000256" key="2">
    <source>
        <dbReference type="ARBA" id="ARBA00022771"/>
    </source>
</evidence>
<dbReference type="InterPro" id="IPR017455">
    <property type="entry name" value="Znf_FYVE-rel"/>
</dbReference>
<dbReference type="AlphaFoldDB" id="A0A485LH84"/>
<evidence type="ECO:0000256" key="3">
    <source>
        <dbReference type="ARBA" id="ARBA00022833"/>
    </source>
</evidence>
<dbReference type="PROSITE" id="PS50178">
    <property type="entry name" value="ZF_FYVE"/>
    <property type="match status" value="1"/>
</dbReference>
<dbReference type="Pfam" id="PF01363">
    <property type="entry name" value="FYVE"/>
    <property type="match status" value="1"/>
</dbReference>
<dbReference type="Proteomes" id="UP000332933">
    <property type="component" value="Unassembled WGS sequence"/>
</dbReference>
<keyword evidence="9" id="KW-1185">Reference proteome</keyword>
<gene>
    <name evidence="8" type="primary">Aste57867_21310</name>
    <name evidence="7" type="ORF">As57867_021241</name>
    <name evidence="8" type="ORF">ASTE57867_21310</name>
</gene>
<evidence type="ECO:0000256" key="1">
    <source>
        <dbReference type="ARBA" id="ARBA00022723"/>
    </source>
</evidence>
<keyword evidence="2 4" id="KW-0863">Zinc-finger</keyword>
<keyword evidence="3" id="KW-0862">Zinc</keyword>
<feature type="domain" description="FYVE-type" evidence="6">
    <location>
        <begin position="276"/>
        <end position="338"/>
    </location>
</feature>
<reference evidence="7" key="2">
    <citation type="submission" date="2019-06" db="EMBL/GenBank/DDBJ databases">
        <title>Genomics analysis of Aphanomyces spp. identifies a new class of oomycete effector associated with host adaptation.</title>
        <authorList>
            <person name="Gaulin E."/>
        </authorList>
    </citation>
    <scope>NUCLEOTIDE SEQUENCE</scope>
    <source>
        <strain evidence="7">CBS 578.67</strain>
    </source>
</reference>
<dbReference type="PANTHER" id="PTHR13510">
    <property type="entry name" value="FYVE-FINGER-CONTAINING RAB5 EFFECTOR PROTEIN RABENOSYN-5-RELATED"/>
    <property type="match status" value="1"/>
</dbReference>
<dbReference type="SUPFAM" id="SSF57903">
    <property type="entry name" value="FYVE/PHD zinc finger"/>
    <property type="match status" value="1"/>
</dbReference>
<dbReference type="EMBL" id="CAADRA010006993">
    <property type="protein sequence ID" value="VFT97982.1"/>
    <property type="molecule type" value="Genomic_DNA"/>
</dbReference>
<evidence type="ECO:0000313" key="7">
    <source>
        <dbReference type="EMBL" id="KAF0686916.1"/>
    </source>
</evidence>
<dbReference type="OrthoDB" id="78249at2759"/>
<dbReference type="CDD" id="cd00065">
    <property type="entry name" value="FYVE_like_SF"/>
    <property type="match status" value="1"/>
</dbReference>
<evidence type="ECO:0000259" key="6">
    <source>
        <dbReference type="PROSITE" id="PS50178"/>
    </source>
</evidence>
<evidence type="ECO:0000313" key="9">
    <source>
        <dbReference type="Proteomes" id="UP000332933"/>
    </source>
</evidence>
<reference evidence="8 9" key="1">
    <citation type="submission" date="2019-03" db="EMBL/GenBank/DDBJ databases">
        <authorList>
            <person name="Gaulin E."/>
            <person name="Dumas B."/>
        </authorList>
    </citation>
    <scope>NUCLEOTIDE SEQUENCE [LARGE SCALE GENOMIC DNA]</scope>
    <source>
        <strain evidence="8">CBS 568.67</strain>
    </source>
</reference>
<protein>
    <submittedName>
        <fullName evidence="8">Aste57867_21310 protein</fullName>
    </submittedName>
</protein>
<evidence type="ECO:0000313" key="8">
    <source>
        <dbReference type="EMBL" id="VFT97982.1"/>
    </source>
</evidence>
<keyword evidence="1" id="KW-0479">Metal-binding</keyword>
<dbReference type="InterPro" id="IPR011011">
    <property type="entry name" value="Znf_FYVE_PHD"/>
</dbReference>
<dbReference type="InterPro" id="IPR013083">
    <property type="entry name" value="Znf_RING/FYVE/PHD"/>
</dbReference>
<sequence>MASTTARRYPTVNLTADASFRLQAKMEGMLEGELQANMTKASVHRGYHVVSDTNGWSIFHREMPSSTSHEYVAFGMLKTSLVSIVDALFAKDSFEFRSVAALVYQSHLVDATLLDIVHDRTDANRKQFFGVKYLRLNAPTIDTKESHKEFLYVEMSGMCQDADGRPVLYVVTTPLTNTRVHTNVGSVKLYRARAPLVVDVISRATLHMAHTSSGGESHGSMHVAVTHAQSQGHLMYWKAMNVFIPRALAKDFVPLSHEAALPEMRRLATGPFAQAWGHSARCVTCQKKFHLLRAKHHCRHCGWSMCGACKVLLPCVDRSNEGTVSEEKFCKACVVQAKLDVSHEPPASETHRDLDAFEAISLYSPERKTEENFAFEFHPRLTDESNLGCHDNQTELDIDDLMAMRHRRSAHHAATHRPRLMSSSSATHGKKPAVDSVHSMILLYDAPPSPPTKASCKTDASNNQMELLADYDAASLLGGVSKATNDDEQQTTPVVRSSSIVLDLALQRY</sequence>
<name>A0A485LH84_9STRA</name>
<proteinExistence type="predicted"/>
<dbReference type="EMBL" id="VJMH01006967">
    <property type="protein sequence ID" value="KAF0686916.1"/>
    <property type="molecule type" value="Genomic_DNA"/>
</dbReference>
<evidence type="ECO:0000256" key="5">
    <source>
        <dbReference type="SAM" id="MobiDB-lite"/>
    </source>
</evidence>
<dbReference type="GO" id="GO:0008270">
    <property type="term" value="F:zinc ion binding"/>
    <property type="evidence" value="ECO:0007669"/>
    <property type="project" value="UniProtKB-KW"/>
</dbReference>
<feature type="region of interest" description="Disordered" evidence="5">
    <location>
        <begin position="411"/>
        <end position="432"/>
    </location>
</feature>
<dbReference type="InterPro" id="IPR052727">
    <property type="entry name" value="Rab4/Rab5_effector"/>
</dbReference>
<dbReference type="InterPro" id="IPR000306">
    <property type="entry name" value="Znf_FYVE"/>
</dbReference>
<organism evidence="8 9">
    <name type="scientific">Aphanomyces stellatus</name>
    <dbReference type="NCBI Taxonomy" id="120398"/>
    <lineage>
        <taxon>Eukaryota</taxon>
        <taxon>Sar</taxon>
        <taxon>Stramenopiles</taxon>
        <taxon>Oomycota</taxon>
        <taxon>Saprolegniomycetes</taxon>
        <taxon>Saprolegniales</taxon>
        <taxon>Verrucalvaceae</taxon>
        <taxon>Aphanomyces</taxon>
    </lineage>
</organism>
<dbReference type="PANTHER" id="PTHR13510:SF44">
    <property type="entry name" value="RABENOSYN-5"/>
    <property type="match status" value="1"/>
</dbReference>
<evidence type="ECO:0000256" key="4">
    <source>
        <dbReference type="PROSITE-ProRule" id="PRU00091"/>
    </source>
</evidence>